<protein>
    <submittedName>
        <fullName evidence="5">Alpha/beta-hydrolase</fullName>
    </submittedName>
</protein>
<dbReference type="Proteomes" id="UP000814176">
    <property type="component" value="Unassembled WGS sequence"/>
</dbReference>
<feature type="chain" id="PRO_5045476781" evidence="3">
    <location>
        <begin position="19"/>
        <end position="387"/>
    </location>
</feature>
<dbReference type="InterPro" id="IPR000073">
    <property type="entry name" value="AB_hydrolase_1"/>
</dbReference>
<feature type="signal peptide" evidence="3">
    <location>
        <begin position="1"/>
        <end position="18"/>
    </location>
</feature>
<keyword evidence="1" id="KW-0378">Hydrolase</keyword>
<accession>A0ABQ8KYD1</accession>
<proteinExistence type="inferred from homology"/>
<sequence>MRTALFALLAAASSVVAADKSIEVSFSPKDLPEKAASCKALNRATSELKDIDIHYVEVNPEAERTILMVHGWPSLWHSWKYQIEQFKNDYHIIAPSIRGFGASGHPGDVKSSGNWADIVGDLVCVLEHAGVSNAICMGHDWGSPLCFQAARQRPDIFTAVIGAAVPYLPFNAPSFSPTSALVPYFPHLAYQVFLGETPELAREELDADIRRTLRATLRNRIDPPPKEFLTDTKSFLGVYKDVKEIGPIPFFTPEEEDYWVEQYSIHGFKNTLQFYSPDNQKGSWEFIHAQANYTIPQPVLMILPEADPVADWAHVLKLLGGADFLPNSVVQMMPGGHWLQLEYPATFNHFAKKWLDNLPAAEAAVEPELRVQQVEDTTTHGRPVDEL</sequence>
<comment type="caution">
    <text evidence="5">The sequence shown here is derived from an EMBL/GenBank/DDBJ whole genome shotgun (WGS) entry which is preliminary data.</text>
</comment>
<reference evidence="5 6" key="1">
    <citation type="journal article" date="2021" name="Environ. Microbiol.">
        <title>Gene family expansions and transcriptome signatures uncover fungal adaptations to wood decay.</title>
        <authorList>
            <person name="Hage H."/>
            <person name="Miyauchi S."/>
            <person name="Viragh M."/>
            <person name="Drula E."/>
            <person name="Min B."/>
            <person name="Chaduli D."/>
            <person name="Navarro D."/>
            <person name="Favel A."/>
            <person name="Norest M."/>
            <person name="Lesage-Meessen L."/>
            <person name="Balint B."/>
            <person name="Merenyi Z."/>
            <person name="de Eugenio L."/>
            <person name="Morin E."/>
            <person name="Martinez A.T."/>
            <person name="Baldrian P."/>
            <person name="Stursova M."/>
            <person name="Martinez M.J."/>
            <person name="Novotny C."/>
            <person name="Magnuson J.K."/>
            <person name="Spatafora J.W."/>
            <person name="Maurice S."/>
            <person name="Pangilinan J."/>
            <person name="Andreopoulos W."/>
            <person name="LaButti K."/>
            <person name="Hundley H."/>
            <person name="Na H."/>
            <person name="Kuo A."/>
            <person name="Barry K."/>
            <person name="Lipzen A."/>
            <person name="Henrissat B."/>
            <person name="Riley R."/>
            <person name="Ahrendt S."/>
            <person name="Nagy L.G."/>
            <person name="Grigoriev I.V."/>
            <person name="Martin F."/>
            <person name="Rosso M.N."/>
        </authorList>
    </citation>
    <scope>NUCLEOTIDE SEQUENCE [LARGE SCALE GENOMIC DNA]</scope>
    <source>
        <strain evidence="5 6">CIRM-BRFM 1785</strain>
    </source>
</reference>
<dbReference type="GeneID" id="72000380"/>
<name>A0ABQ8KYD1_9APHY</name>
<feature type="domain" description="AB hydrolase-1" evidence="4">
    <location>
        <begin position="65"/>
        <end position="342"/>
    </location>
</feature>
<dbReference type="EMBL" id="JADCUA010000001">
    <property type="protein sequence ID" value="KAH9843605.1"/>
    <property type="molecule type" value="Genomic_DNA"/>
</dbReference>
<keyword evidence="6" id="KW-1185">Reference proteome</keyword>
<dbReference type="PRINTS" id="PR00412">
    <property type="entry name" value="EPOXHYDRLASE"/>
</dbReference>
<evidence type="ECO:0000259" key="4">
    <source>
        <dbReference type="Pfam" id="PF00561"/>
    </source>
</evidence>
<keyword evidence="3" id="KW-0732">Signal</keyword>
<evidence type="ECO:0000313" key="5">
    <source>
        <dbReference type="EMBL" id="KAH9843605.1"/>
    </source>
</evidence>
<evidence type="ECO:0000256" key="3">
    <source>
        <dbReference type="SAM" id="SignalP"/>
    </source>
</evidence>
<dbReference type="Pfam" id="PF00561">
    <property type="entry name" value="Abhydrolase_1"/>
    <property type="match status" value="1"/>
</dbReference>
<dbReference type="Gene3D" id="3.40.50.1820">
    <property type="entry name" value="alpha/beta hydrolase"/>
    <property type="match status" value="1"/>
</dbReference>
<evidence type="ECO:0000256" key="2">
    <source>
        <dbReference type="ARBA" id="ARBA00038334"/>
    </source>
</evidence>
<gene>
    <name evidence="5" type="ORF">C8Q71DRAFT_6519</name>
</gene>
<dbReference type="RefSeq" id="XP_047784415.1">
    <property type="nucleotide sequence ID" value="XM_047919648.1"/>
</dbReference>
<comment type="similarity">
    <text evidence="2">Belongs to the AB hydrolase superfamily. Epoxide hydrolase family.</text>
</comment>
<dbReference type="InterPro" id="IPR029058">
    <property type="entry name" value="AB_hydrolase_fold"/>
</dbReference>
<evidence type="ECO:0000256" key="1">
    <source>
        <dbReference type="ARBA" id="ARBA00022801"/>
    </source>
</evidence>
<dbReference type="InterPro" id="IPR000639">
    <property type="entry name" value="Epox_hydrolase-like"/>
</dbReference>
<evidence type="ECO:0000313" key="6">
    <source>
        <dbReference type="Proteomes" id="UP000814176"/>
    </source>
</evidence>
<organism evidence="5 6">
    <name type="scientific">Rhodofomes roseus</name>
    <dbReference type="NCBI Taxonomy" id="34475"/>
    <lineage>
        <taxon>Eukaryota</taxon>
        <taxon>Fungi</taxon>
        <taxon>Dikarya</taxon>
        <taxon>Basidiomycota</taxon>
        <taxon>Agaricomycotina</taxon>
        <taxon>Agaricomycetes</taxon>
        <taxon>Polyporales</taxon>
        <taxon>Rhodofomes</taxon>
    </lineage>
</organism>
<dbReference type="SUPFAM" id="SSF53474">
    <property type="entry name" value="alpha/beta-Hydrolases"/>
    <property type="match status" value="1"/>
</dbReference>
<dbReference type="PANTHER" id="PTHR43329">
    <property type="entry name" value="EPOXIDE HYDROLASE"/>
    <property type="match status" value="1"/>
</dbReference>